<dbReference type="AlphaFoldDB" id="H3H8X8"/>
<dbReference type="PANTHER" id="PTHR16092">
    <property type="entry name" value="SEC3/SYNTAXIN-RELATED"/>
    <property type="match status" value="1"/>
</dbReference>
<dbReference type="Proteomes" id="UP000005238">
    <property type="component" value="Unassembled WGS sequence"/>
</dbReference>
<dbReference type="EnsemblProtists" id="Phyra87280">
    <property type="protein sequence ID" value="Phyra87280"/>
    <property type="gene ID" value="Phyra87280"/>
</dbReference>
<sequence>MCASPLMQQALDHLTPLVLSEQRLVARLFFPSTTDRANSSGGKHELEDLTLTMESVFEKLLKRMNEFGEAAGLRNILDALSLVVLVNGNLEEYRQQSAFLYNVMVSFQLQMKRMLIKFTEEQNMIARMEESVCGKTDDSTLMLIYNMMLPATMQWVDKVAESRPNDNLKAINGSKELPLAQYATEAHDRYTENLQRYVASVWEYAFKQLVPLMASIESLMTTVPASEIQYHSPRQEVRRVLDSTASTFEKSVRIMHDRMKKHFRENPKMLPSVWKQLIAYGSSRVAVYALVAGDCYQLRFEPSPERGLEVLEKFAFTSS</sequence>
<protein>
    <recommendedName>
        <fullName evidence="1">Exocyst complex component Sec3 C-terminal domain-containing protein</fullName>
    </recommendedName>
</protein>
<evidence type="ECO:0000259" key="1">
    <source>
        <dbReference type="Pfam" id="PF20654"/>
    </source>
</evidence>
<name>H3H8X8_PHYRM</name>
<dbReference type="eggNOG" id="KOG2148">
    <property type="taxonomic scope" value="Eukaryota"/>
</dbReference>
<dbReference type="Pfam" id="PF20654">
    <property type="entry name" value="Sec3_C-term"/>
    <property type="match status" value="1"/>
</dbReference>
<feature type="domain" description="Exocyst complex component Sec3 C-terminal" evidence="1">
    <location>
        <begin position="179"/>
        <end position="272"/>
    </location>
</feature>
<evidence type="ECO:0000313" key="2">
    <source>
        <dbReference type="EnsemblProtists" id="Phyra87280"/>
    </source>
</evidence>
<evidence type="ECO:0000313" key="3">
    <source>
        <dbReference type="Proteomes" id="UP000005238"/>
    </source>
</evidence>
<dbReference type="PANTHER" id="PTHR16092:SF14">
    <property type="entry name" value="EXOCYST COMPLEX COMPONENT 1 ISOFORM X1"/>
    <property type="match status" value="1"/>
</dbReference>
<accession>H3H8X8</accession>
<dbReference type="HOGENOM" id="CLU_827621_0_0_1"/>
<dbReference type="STRING" id="164328.H3H8X8"/>
<dbReference type="EMBL" id="DS567648">
    <property type="status" value="NOT_ANNOTATED_CDS"/>
    <property type="molecule type" value="Genomic_DNA"/>
</dbReference>
<reference evidence="2" key="2">
    <citation type="submission" date="2015-06" db="UniProtKB">
        <authorList>
            <consortium name="EnsemblProtists"/>
        </authorList>
    </citation>
    <scope>IDENTIFICATION</scope>
    <source>
        <strain evidence="2">Pr102</strain>
    </source>
</reference>
<proteinExistence type="predicted"/>
<dbReference type="VEuPathDB" id="FungiDB:KRP23_4141"/>
<reference evidence="3" key="1">
    <citation type="journal article" date="2006" name="Science">
        <title>Phytophthora genome sequences uncover evolutionary origins and mechanisms of pathogenesis.</title>
        <authorList>
            <person name="Tyler B.M."/>
            <person name="Tripathy S."/>
            <person name="Zhang X."/>
            <person name="Dehal P."/>
            <person name="Jiang R.H."/>
            <person name="Aerts A."/>
            <person name="Arredondo F.D."/>
            <person name="Baxter L."/>
            <person name="Bensasson D."/>
            <person name="Beynon J.L."/>
            <person name="Chapman J."/>
            <person name="Damasceno C.M."/>
            <person name="Dorrance A.E."/>
            <person name="Dou D."/>
            <person name="Dickerman A.W."/>
            <person name="Dubchak I.L."/>
            <person name="Garbelotto M."/>
            <person name="Gijzen M."/>
            <person name="Gordon S.G."/>
            <person name="Govers F."/>
            <person name="Grunwald N.J."/>
            <person name="Huang W."/>
            <person name="Ivors K.L."/>
            <person name="Jones R.W."/>
            <person name="Kamoun S."/>
            <person name="Krampis K."/>
            <person name="Lamour K.H."/>
            <person name="Lee M.K."/>
            <person name="McDonald W.H."/>
            <person name="Medina M."/>
            <person name="Meijer H.J."/>
            <person name="Nordberg E.K."/>
            <person name="Maclean D.J."/>
            <person name="Ospina-Giraldo M.D."/>
            <person name="Morris P.F."/>
            <person name="Phuntumart V."/>
            <person name="Putnam N.H."/>
            <person name="Rash S."/>
            <person name="Rose J.K."/>
            <person name="Sakihama Y."/>
            <person name="Salamov A.A."/>
            <person name="Savidor A."/>
            <person name="Scheuring C.F."/>
            <person name="Smith B.M."/>
            <person name="Sobral B.W."/>
            <person name="Terry A."/>
            <person name="Torto-Alalibo T.A."/>
            <person name="Win J."/>
            <person name="Xu Z."/>
            <person name="Zhang H."/>
            <person name="Grigoriev I.V."/>
            <person name="Rokhsar D.S."/>
            <person name="Boore J.L."/>
        </authorList>
    </citation>
    <scope>NUCLEOTIDE SEQUENCE [LARGE SCALE GENOMIC DNA]</scope>
    <source>
        <strain evidence="3">Pr102</strain>
    </source>
</reference>
<dbReference type="VEuPathDB" id="FungiDB:KRP22_2603"/>
<dbReference type="InterPro" id="IPR048628">
    <property type="entry name" value="Sec3_C"/>
</dbReference>
<keyword evidence="3" id="KW-1185">Reference proteome</keyword>
<dbReference type="InParanoid" id="H3H8X8"/>
<organism evidence="2 3">
    <name type="scientific">Phytophthora ramorum</name>
    <name type="common">Sudden oak death agent</name>
    <dbReference type="NCBI Taxonomy" id="164328"/>
    <lineage>
        <taxon>Eukaryota</taxon>
        <taxon>Sar</taxon>
        <taxon>Stramenopiles</taxon>
        <taxon>Oomycota</taxon>
        <taxon>Peronosporomycetes</taxon>
        <taxon>Peronosporales</taxon>
        <taxon>Peronosporaceae</taxon>
        <taxon>Phytophthora</taxon>
    </lineage>
</organism>